<dbReference type="GO" id="GO:0046983">
    <property type="term" value="F:protein dimerization activity"/>
    <property type="evidence" value="ECO:0007669"/>
    <property type="project" value="InterPro"/>
</dbReference>
<dbReference type="RefSeq" id="XP_017886546.1">
    <property type="nucleotide sequence ID" value="XM_018031057.2"/>
</dbReference>
<evidence type="ECO:0000313" key="3">
    <source>
        <dbReference type="Proteomes" id="UP000694925"/>
    </source>
</evidence>
<evidence type="ECO:0000256" key="1">
    <source>
        <dbReference type="SAM" id="MobiDB-lite"/>
    </source>
</evidence>
<protein>
    <submittedName>
        <fullName evidence="4">Uncharacterized protein LOC108628855</fullName>
    </submittedName>
</protein>
<dbReference type="Proteomes" id="UP000694925">
    <property type="component" value="Unplaced"/>
</dbReference>
<accession>A0AAJ7J797</accession>
<evidence type="ECO:0000259" key="2">
    <source>
        <dbReference type="Pfam" id="PF05699"/>
    </source>
</evidence>
<feature type="domain" description="HAT C-terminal dimerisation" evidence="2">
    <location>
        <begin position="571"/>
        <end position="647"/>
    </location>
</feature>
<dbReference type="PANTHER" id="PTHR37162">
    <property type="entry name" value="HAT FAMILY DIMERISATION DOMAINCONTAINING PROTEIN-RELATED"/>
    <property type="match status" value="1"/>
</dbReference>
<organism evidence="3 4">
    <name type="scientific">Ceratina calcarata</name>
    <dbReference type="NCBI Taxonomy" id="156304"/>
    <lineage>
        <taxon>Eukaryota</taxon>
        <taxon>Metazoa</taxon>
        <taxon>Ecdysozoa</taxon>
        <taxon>Arthropoda</taxon>
        <taxon>Hexapoda</taxon>
        <taxon>Insecta</taxon>
        <taxon>Pterygota</taxon>
        <taxon>Neoptera</taxon>
        <taxon>Endopterygota</taxon>
        <taxon>Hymenoptera</taxon>
        <taxon>Apocrita</taxon>
        <taxon>Aculeata</taxon>
        <taxon>Apoidea</taxon>
        <taxon>Anthophila</taxon>
        <taxon>Apidae</taxon>
        <taxon>Ceratina</taxon>
        <taxon>Zadontomerus</taxon>
    </lineage>
</organism>
<dbReference type="GeneID" id="108628855"/>
<evidence type="ECO:0000313" key="4">
    <source>
        <dbReference type="RefSeq" id="XP_017886546.1"/>
    </source>
</evidence>
<dbReference type="InterPro" id="IPR008906">
    <property type="entry name" value="HATC_C_dom"/>
</dbReference>
<feature type="region of interest" description="Disordered" evidence="1">
    <location>
        <begin position="1"/>
        <end position="22"/>
    </location>
</feature>
<dbReference type="PANTHER" id="PTHR37162:SF1">
    <property type="entry name" value="BED-TYPE DOMAIN-CONTAINING PROTEIN"/>
    <property type="match status" value="1"/>
</dbReference>
<sequence>MSDRVRSGSDSGMTPPPTKKAARRQPFCLSWLEEPEFSPWLARCEDNEYKAKCLACNKTLRAGKNDLRKHSGTQKHLTRLLNTKIETLEEKCSSSSLLSYAERVKREEIVSVLDIVEHRRSFYSFNHSAEMTNRAECDSNIIKNKKLKRTKIVAILKNVLNKAVVDKVTTILRSIPFSILVDESTDMSGNKNLCILARYMYEGKIQTYLLDYFQLKDGKAEYLYTCFQQIMERYKLPTSNIIGICIDNANVMLDKRNSFVSGLIEDNKNEVAIFPCICNSMNLVASYACECLPKHVAKLLHMLYNYFANSNKKQQGLEELQEIMNMTRQKMREPAKPKWLTLAQSVESVVKQWDTLYEFFAAEISKDVTLCGVHNSVTAIFNHLNCLYTKAYLNFLNYILKLIHQFNTLFQTDEVLIHCFMAECDRFLRVIAFNFMHPQIVDRDDLHLIDPCNVGNLLPIQSITIGHEAKNIIQELRTSGDDDKEIRITEFYQNCQQFYQELFKGVIQRLPYTESFMRKLSFLIPEKALSLNKCDDDIEIIAKKFKSKVNVGDTMTEWRIMTFHFDKELREEMKKLNVCEFWERIKEVEDYAGKQKFNNMYTLAQICLSLPHSNAEIERLFSLVNEVKTKDRNGLKPETVAALTRVRLDLRNTNTTCTNYPITREMLQFDSSIYERNSFSQEISKVIIQDETKNSD</sequence>
<name>A0AAJ7J797_9HYME</name>
<dbReference type="KEGG" id="ccal:108628855"/>
<dbReference type="AlphaFoldDB" id="A0AAJ7J797"/>
<dbReference type="InterPro" id="IPR012337">
    <property type="entry name" value="RNaseH-like_sf"/>
</dbReference>
<dbReference type="SUPFAM" id="SSF53098">
    <property type="entry name" value="Ribonuclease H-like"/>
    <property type="match status" value="1"/>
</dbReference>
<gene>
    <name evidence="4" type="primary">LOC108628855</name>
</gene>
<keyword evidence="3" id="KW-1185">Reference proteome</keyword>
<dbReference type="Pfam" id="PF05699">
    <property type="entry name" value="Dimer_Tnp_hAT"/>
    <property type="match status" value="1"/>
</dbReference>
<proteinExistence type="predicted"/>
<reference evidence="4" key="1">
    <citation type="submission" date="2025-08" db="UniProtKB">
        <authorList>
            <consortium name="RefSeq"/>
        </authorList>
    </citation>
    <scope>IDENTIFICATION</scope>
    <source>
        <tissue evidence="4">Whole body</tissue>
    </source>
</reference>